<name>A0A6G9Y244_NOCBR</name>
<dbReference type="GO" id="GO:0016705">
    <property type="term" value="F:oxidoreductase activity, acting on paired donors, with incorporation or reduction of molecular oxygen"/>
    <property type="evidence" value="ECO:0007669"/>
    <property type="project" value="InterPro"/>
</dbReference>
<dbReference type="Proteomes" id="UP000501705">
    <property type="component" value="Chromosome"/>
</dbReference>
<keyword evidence="5 7" id="KW-0408">Iron</keyword>
<dbReference type="InterPro" id="IPR001128">
    <property type="entry name" value="Cyt_P450"/>
</dbReference>
<dbReference type="PANTHER" id="PTHR24291:SF50">
    <property type="entry name" value="BIFUNCTIONAL ALBAFLAVENONE MONOOXYGENASE_TERPENE SYNTHASE"/>
    <property type="match status" value="1"/>
</dbReference>
<keyword evidence="2 7" id="KW-0349">Heme</keyword>
<keyword evidence="3 7" id="KW-0479">Metal-binding</keyword>
<evidence type="ECO:0000256" key="7">
    <source>
        <dbReference type="PIRSR" id="PIRSR602401-1"/>
    </source>
</evidence>
<accession>A0A6G9Y244</accession>
<dbReference type="RefSeq" id="WP_167466310.1">
    <property type="nucleotide sequence ID" value="NZ_CP046171.1"/>
</dbReference>
<dbReference type="SUPFAM" id="SSF48264">
    <property type="entry name" value="Cytochrome P450"/>
    <property type="match status" value="1"/>
</dbReference>
<evidence type="ECO:0000256" key="3">
    <source>
        <dbReference type="ARBA" id="ARBA00022723"/>
    </source>
</evidence>
<dbReference type="InterPro" id="IPR050196">
    <property type="entry name" value="Cytochrome_P450_Monoox"/>
</dbReference>
<proteinExistence type="inferred from homology"/>
<dbReference type="InterPro" id="IPR002401">
    <property type="entry name" value="Cyt_P450_E_grp-I"/>
</dbReference>
<evidence type="ECO:0000256" key="2">
    <source>
        <dbReference type="ARBA" id="ARBA00022617"/>
    </source>
</evidence>
<evidence type="ECO:0000256" key="6">
    <source>
        <dbReference type="ARBA" id="ARBA00023033"/>
    </source>
</evidence>
<evidence type="ECO:0000256" key="5">
    <source>
        <dbReference type="ARBA" id="ARBA00023004"/>
    </source>
</evidence>
<evidence type="ECO:0000313" key="9">
    <source>
        <dbReference type="EMBL" id="QIS07261.1"/>
    </source>
</evidence>
<evidence type="ECO:0000256" key="4">
    <source>
        <dbReference type="ARBA" id="ARBA00023002"/>
    </source>
</evidence>
<dbReference type="GO" id="GO:0004497">
    <property type="term" value="F:monooxygenase activity"/>
    <property type="evidence" value="ECO:0007669"/>
    <property type="project" value="UniProtKB-KW"/>
</dbReference>
<gene>
    <name evidence="9" type="ORF">F5X71_08290</name>
</gene>
<protein>
    <submittedName>
        <fullName evidence="9">Cytochrome P450</fullName>
    </submittedName>
</protein>
<evidence type="ECO:0000313" key="10">
    <source>
        <dbReference type="Proteomes" id="UP000501705"/>
    </source>
</evidence>
<comment type="similarity">
    <text evidence="1 8">Belongs to the cytochrome P450 family.</text>
</comment>
<dbReference type="AlphaFoldDB" id="A0A6G9Y244"/>
<keyword evidence="4 8" id="KW-0560">Oxidoreductase</keyword>
<keyword evidence="6 8" id="KW-0503">Monooxygenase</keyword>
<evidence type="ECO:0000256" key="1">
    <source>
        <dbReference type="ARBA" id="ARBA00010617"/>
    </source>
</evidence>
<dbReference type="PANTHER" id="PTHR24291">
    <property type="entry name" value="CYTOCHROME P450 FAMILY 4"/>
    <property type="match status" value="1"/>
</dbReference>
<dbReference type="PRINTS" id="PR00463">
    <property type="entry name" value="EP450I"/>
</dbReference>
<dbReference type="CDD" id="cd11049">
    <property type="entry name" value="CYP170A1-like"/>
    <property type="match status" value="1"/>
</dbReference>
<comment type="cofactor">
    <cofactor evidence="7">
        <name>heme</name>
        <dbReference type="ChEBI" id="CHEBI:30413"/>
    </cofactor>
</comment>
<dbReference type="InterPro" id="IPR017972">
    <property type="entry name" value="Cyt_P450_CS"/>
</dbReference>
<reference evidence="9 10" key="1">
    <citation type="journal article" date="2019" name="ACS Chem. Biol.">
        <title>Identification and Mobilization of a Cryptic Antibiotic Biosynthesis Gene Locus from a Human-Pathogenic Nocardia Isolate.</title>
        <authorList>
            <person name="Herisse M."/>
            <person name="Ishida K."/>
            <person name="Porter J.L."/>
            <person name="Howden B."/>
            <person name="Hertweck C."/>
            <person name="Stinear T.P."/>
            <person name="Pidot S.J."/>
        </authorList>
    </citation>
    <scope>NUCLEOTIDE SEQUENCE [LARGE SCALE GENOMIC DNA]</scope>
    <source>
        <strain evidence="9 10">AUSMDU00024985</strain>
    </source>
</reference>
<dbReference type="Pfam" id="PF00067">
    <property type="entry name" value="p450"/>
    <property type="match status" value="1"/>
</dbReference>
<dbReference type="GO" id="GO:0005506">
    <property type="term" value="F:iron ion binding"/>
    <property type="evidence" value="ECO:0007669"/>
    <property type="project" value="InterPro"/>
</dbReference>
<dbReference type="PROSITE" id="PS00086">
    <property type="entry name" value="CYTOCHROME_P450"/>
    <property type="match status" value="1"/>
</dbReference>
<dbReference type="InterPro" id="IPR036396">
    <property type="entry name" value="Cyt_P450_sf"/>
</dbReference>
<evidence type="ECO:0000256" key="8">
    <source>
        <dbReference type="RuleBase" id="RU000461"/>
    </source>
</evidence>
<dbReference type="PRINTS" id="PR00385">
    <property type="entry name" value="P450"/>
</dbReference>
<dbReference type="EMBL" id="CP046171">
    <property type="protein sequence ID" value="QIS07261.1"/>
    <property type="molecule type" value="Genomic_DNA"/>
</dbReference>
<dbReference type="Gene3D" id="1.10.630.10">
    <property type="entry name" value="Cytochrome P450"/>
    <property type="match status" value="1"/>
</dbReference>
<dbReference type="GO" id="GO:0020037">
    <property type="term" value="F:heme binding"/>
    <property type="evidence" value="ECO:0007669"/>
    <property type="project" value="InterPro"/>
</dbReference>
<organism evidence="9 10">
    <name type="scientific">Nocardia brasiliensis</name>
    <dbReference type="NCBI Taxonomy" id="37326"/>
    <lineage>
        <taxon>Bacteria</taxon>
        <taxon>Bacillati</taxon>
        <taxon>Actinomycetota</taxon>
        <taxon>Actinomycetes</taxon>
        <taxon>Mycobacteriales</taxon>
        <taxon>Nocardiaceae</taxon>
        <taxon>Nocardia</taxon>
    </lineage>
</organism>
<sequence>MIPTVKGELPLIGHVTLLWRLGPFLASLPAQGDLVRIRIGPVKAVVVCDPSLTGQLLRDDRTFDKGGPLYDQGRKLIGDGLGLCPHNQHRRLRRLAQPTFHRKRIPDYTQVKMTTVASVIDCWRDGQVLDIAAETRTIVSKGLFAAIFPTSVAPEQQTQVLADLDIVLAAVFWRMLLPPPLDRLRILGNRRDDLANSRLHETIYAAISDRRAKATDEGDLLTALLSARAPESDEQQLTDSQIVDTIMAFFIGGVDTTAATLAWALHMLAQHPEIEKDLHAEVDAVLAGRYATFADLPRLPLTTRIINETLRLWPPVWLLTRIATTDTQLGKYVIPAGTNIVYSPYIIHHRADLYPDPDRFDPDRWLPDRRIPHEGFIPFGGGGRKCIGDSLGAADAVLTLATITSRWRLQQHPRHRVRPKLATFIAPRGLHMRVIARRTTD</sequence>
<feature type="binding site" description="axial binding residue" evidence="7">
    <location>
        <position position="386"/>
    </location>
    <ligand>
        <name>heme</name>
        <dbReference type="ChEBI" id="CHEBI:30413"/>
    </ligand>
    <ligandPart>
        <name>Fe</name>
        <dbReference type="ChEBI" id="CHEBI:18248"/>
    </ligandPart>
</feature>